<dbReference type="InterPro" id="IPR001791">
    <property type="entry name" value="Laminin_G"/>
</dbReference>
<keyword evidence="8" id="KW-0106">Calcium</keyword>
<dbReference type="FunFam" id="2.10.25.10:FF:000282">
    <property type="entry name" value="Crumbs cell polarity complex component 2"/>
    <property type="match status" value="1"/>
</dbReference>
<comment type="caution">
    <text evidence="14">The sequence shown here is derived from an EMBL/GenBank/DDBJ whole genome shotgun (WGS) entry which is preliminary data.</text>
</comment>
<dbReference type="SUPFAM" id="SSF49899">
    <property type="entry name" value="Concanavalin A-like lectins/glucanases"/>
    <property type="match status" value="3"/>
</dbReference>
<keyword evidence="7" id="KW-0677">Repeat</keyword>
<evidence type="ECO:0000259" key="13">
    <source>
        <dbReference type="PROSITE" id="PS50026"/>
    </source>
</evidence>
<feature type="domain" description="EGF-like" evidence="13">
    <location>
        <begin position="50"/>
        <end position="90"/>
    </location>
</feature>
<feature type="domain" description="Laminin G" evidence="12">
    <location>
        <begin position="327"/>
        <end position="499"/>
    </location>
</feature>
<dbReference type="Pfam" id="PF12661">
    <property type="entry name" value="hEGF"/>
    <property type="match status" value="2"/>
</dbReference>
<evidence type="ECO:0008006" key="16">
    <source>
        <dbReference type="Google" id="ProtNLM"/>
    </source>
</evidence>
<dbReference type="InterPro" id="IPR000742">
    <property type="entry name" value="EGF"/>
</dbReference>
<comment type="caution">
    <text evidence="11">Lacks conserved residue(s) required for the propagation of feature annotation.</text>
</comment>
<keyword evidence="4" id="KW-0964">Secreted</keyword>
<feature type="disulfide bond" evidence="11">
    <location>
        <begin position="853"/>
        <end position="862"/>
    </location>
</feature>
<dbReference type="CDD" id="cd00054">
    <property type="entry name" value="EGF_CA"/>
    <property type="match status" value="5"/>
</dbReference>
<dbReference type="PROSITE" id="PS50025">
    <property type="entry name" value="LAM_G_DOMAIN"/>
    <property type="match status" value="3"/>
</dbReference>
<dbReference type="PROSITE" id="PS01187">
    <property type="entry name" value="EGF_CA"/>
    <property type="match status" value="1"/>
</dbReference>
<feature type="disulfide bond" evidence="11">
    <location>
        <begin position="311"/>
        <end position="320"/>
    </location>
</feature>
<feature type="non-terminal residue" evidence="14">
    <location>
        <position position="1"/>
    </location>
</feature>
<feature type="domain" description="EGF-like" evidence="13">
    <location>
        <begin position="828"/>
        <end position="863"/>
    </location>
</feature>
<feature type="domain" description="EGF-like" evidence="13">
    <location>
        <begin position="963"/>
        <end position="999"/>
    </location>
</feature>
<keyword evidence="3" id="KW-0963">Cytoplasm</keyword>
<dbReference type="FunFam" id="2.60.120.200:FF:000055">
    <property type="entry name" value="Crumbs cell polarity complex component 1"/>
    <property type="match status" value="1"/>
</dbReference>
<dbReference type="PANTHER" id="PTHR12916:SF14">
    <property type="entry name" value="CRUMBS 1, CELL POLARITY COMPLEX COMPONENT"/>
    <property type="match status" value="1"/>
</dbReference>
<dbReference type="InterPro" id="IPR000152">
    <property type="entry name" value="EGF-type_Asp/Asn_hydroxyl_site"/>
</dbReference>
<proteinExistence type="predicted"/>
<feature type="domain" description="Laminin G" evidence="12">
    <location>
        <begin position="598"/>
        <end position="788"/>
    </location>
</feature>
<feature type="disulfide bond" evidence="11">
    <location>
        <begin position="891"/>
        <end position="900"/>
    </location>
</feature>
<dbReference type="Gene3D" id="2.10.25.10">
    <property type="entry name" value="Laminin"/>
    <property type="match status" value="8"/>
</dbReference>
<evidence type="ECO:0000256" key="4">
    <source>
        <dbReference type="ARBA" id="ARBA00022525"/>
    </source>
</evidence>
<name>A0A315V1Q9_GAMAF</name>
<dbReference type="FunFam" id="2.10.25.10:FF:000004">
    <property type="entry name" value="Neurogenic locus notch 1"/>
    <property type="match status" value="1"/>
</dbReference>
<evidence type="ECO:0000256" key="8">
    <source>
        <dbReference type="ARBA" id="ARBA00022837"/>
    </source>
</evidence>
<keyword evidence="9 11" id="KW-1015">Disulfide bond</keyword>
<dbReference type="PROSITE" id="PS01186">
    <property type="entry name" value="EGF_2"/>
    <property type="match status" value="3"/>
</dbReference>
<feature type="domain" description="EGF-like" evidence="13">
    <location>
        <begin position="501"/>
        <end position="537"/>
    </location>
</feature>
<feature type="disulfide bond" evidence="11">
    <location>
        <begin position="989"/>
        <end position="998"/>
    </location>
</feature>
<evidence type="ECO:0000259" key="12">
    <source>
        <dbReference type="PROSITE" id="PS50025"/>
    </source>
</evidence>
<accession>A0A315V1Q9</accession>
<feature type="disulfide bond" evidence="11">
    <location>
        <begin position="816"/>
        <end position="825"/>
    </location>
</feature>
<dbReference type="FunFam" id="2.10.25.10:FF:000425">
    <property type="entry name" value="Eyes shut homolog"/>
    <property type="match status" value="1"/>
</dbReference>
<dbReference type="SMART" id="SM00179">
    <property type="entry name" value="EGF_CA"/>
    <property type="match status" value="7"/>
</dbReference>
<dbReference type="SMART" id="SM00181">
    <property type="entry name" value="EGF"/>
    <property type="match status" value="8"/>
</dbReference>
<dbReference type="PANTHER" id="PTHR12916">
    <property type="entry name" value="CYTOCHROME C OXIDASE POLYPEPTIDE VIC-2"/>
    <property type="match status" value="1"/>
</dbReference>
<dbReference type="SUPFAM" id="SSF57196">
    <property type="entry name" value="EGF/Laminin"/>
    <property type="match status" value="4"/>
</dbReference>
<feature type="disulfide bond" evidence="11">
    <location>
        <begin position="80"/>
        <end position="89"/>
    </location>
</feature>
<dbReference type="EMBL" id="NHOQ01002364">
    <property type="protein sequence ID" value="PWA17446.1"/>
    <property type="molecule type" value="Genomic_DNA"/>
</dbReference>
<feature type="domain" description="EGF-like" evidence="13">
    <location>
        <begin position="6"/>
        <end position="48"/>
    </location>
</feature>
<dbReference type="AlphaFoldDB" id="A0A315V1Q9"/>
<evidence type="ECO:0000256" key="7">
    <source>
        <dbReference type="ARBA" id="ARBA00022737"/>
    </source>
</evidence>
<dbReference type="Pfam" id="PF00008">
    <property type="entry name" value="EGF"/>
    <property type="match status" value="5"/>
</dbReference>
<evidence type="ECO:0000256" key="11">
    <source>
        <dbReference type="PROSITE-ProRule" id="PRU00076"/>
    </source>
</evidence>
<keyword evidence="6" id="KW-0732">Signal</keyword>
<feature type="disulfide bond" evidence="11">
    <location>
        <begin position="527"/>
        <end position="536"/>
    </location>
</feature>
<evidence type="ECO:0000256" key="3">
    <source>
        <dbReference type="ARBA" id="ARBA00022490"/>
    </source>
</evidence>
<keyword evidence="15" id="KW-1185">Reference proteome</keyword>
<feature type="domain" description="Laminin G" evidence="12">
    <location>
        <begin position="92"/>
        <end position="282"/>
    </location>
</feature>
<dbReference type="GO" id="GO:0005576">
    <property type="term" value="C:extracellular region"/>
    <property type="evidence" value="ECO:0007669"/>
    <property type="project" value="UniProtKB-SubCell"/>
</dbReference>
<dbReference type="InterPro" id="IPR013320">
    <property type="entry name" value="ConA-like_dom_sf"/>
</dbReference>
<keyword evidence="5 11" id="KW-0245">EGF-like domain</keyword>
<dbReference type="CDD" id="cd00110">
    <property type="entry name" value="LamG"/>
    <property type="match status" value="3"/>
</dbReference>
<dbReference type="PROSITE" id="PS00010">
    <property type="entry name" value="ASX_HYDROXYL"/>
    <property type="match status" value="2"/>
</dbReference>
<reference evidence="14 15" key="1">
    <citation type="journal article" date="2018" name="G3 (Bethesda)">
        <title>A High-Quality Reference Genome for the Invasive Mosquitofish Gambusia affinis Using a Chicago Library.</title>
        <authorList>
            <person name="Hoffberg S.L."/>
            <person name="Troendle N.J."/>
            <person name="Glenn T.C."/>
            <person name="Mahmud O."/>
            <person name="Louha S."/>
            <person name="Chalopin D."/>
            <person name="Bennetzen J.L."/>
            <person name="Mauricio R."/>
        </authorList>
    </citation>
    <scope>NUCLEOTIDE SEQUENCE [LARGE SCALE GENOMIC DNA]</scope>
    <source>
        <strain evidence="14">NE01/NJP1002.9</strain>
        <tissue evidence="14">Muscle</tissue>
    </source>
</reference>
<dbReference type="SMART" id="SM00282">
    <property type="entry name" value="LamG"/>
    <property type="match status" value="3"/>
</dbReference>
<comment type="subcellular location">
    <subcellularLocation>
        <location evidence="1">Cytoplasm</location>
    </subcellularLocation>
    <subcellularLocation>
        <location evidence="2">Secreted</location>
    </subcellularLocation>
</comment>
<protein>
    <recommendedName>
        <fullName evidence="16">Crumbs cell polarity complex component 1</fullName>
    </recommendedName>
</protein>
<evidence type="ECO:0000256" key="2">
    <source>
        <dbReference type="ARBA" id="ARBA00004613"/>
    </source>
</evidence>
<dbReference type="PROSITE" id="PS00022">
    <property type="entry name" value="EGF_1"/>
    <property type="match status" value="7"/>
</dbReference>
<dbReference type="GO" id="GO:0005509">
    <property type="term" value="F:calcium ion binding"/>
    <property type="evidence" value="ECO:0007669"/>
    <property type="project" value="InterPro"/>
</dbReference>
<feature type="domain" description="EGF-like" evidence="13">
    <location>
        <begin position="865"/>
        <end position="901"/>
    </location>
</feature>
<dbReference type="GO" id="GO:0005737">
    <property type="term" value="C:cytoplasm"/>
    <property type="evidence" value="ECO:0007669"/>
    <property type="project" value="UniProtKB-SubCell"/>
</dbReference>
<organism evidence="14 15">
    <name type="scientific">Gambusia affinis</name>
    <name type="common">Western mosquitofish</name>
    <name type="synonym">Heterandria affinis</name>
    <dbReference type="NCBI Taxonomy" id="33528"/>
    <lineage>
        <taxon>Eukaryota</taxon>
        <taxon>Metazoa</taxon>
        <taxon>Chordata</taxon>
        <taxon>Craniata</taxon>
        <taxon>Vertebrata</taxon>
        <taxon>Euteleostomi</taxon>
        <taxon>Actinopterygii</taxon>
        <taxon>Neopterygii</taxon>
        <taxon>Teleostei</taxon>
        <taxon>Neoteleostei</taxon>
        <taxon>Acanthomorphata</taxon>
        <taxon>Ovalentaria</taxon>
        <taxon>Atherinomorphae</taxon>
        <taxon>Cyprinodontiformes</taxon>
        <taxon>Poeciliidae</taxon>
        <taxon>Poeciliinae</taxon>
        <taxon>Gambusia</taxon>
    </lineage>
</organism>
<dbReference type="InterPro" id="IPR001881">
    <property type="entry name" value="EGF-like_Ca-bd_dom"/>
</dbReference>
<sequence>TLYSEDFGGCEQQPCQNGGLCESHSGGFRCLCSQQSQNGRLYGGENCTVPLSGCDESQCENGGICSPLFSNNQHAYTCICLQGYTGPKCQTSTTFSFESQGYLYIDTEQLDPESPLNVTFSFRTENPTGTLFHRRVDDLLLIIELMAGHLRLLSLRDQGTSTLVQELPEYLSNNKWHTVEASLGGVVSLIRLLCSEVSCRDSGVEVQPMDQAASLPEPGVVRQSLFVGAIGWNGASGRVEDRAEDPPAFLGCFRDVLVDSRLVLPGDVPKDSDVQANIVAGCSDRDKCEESPCQNRGRCVSQGWRRYACECHRPYEGDDCAEEYITGRFGNKDLESYAMFSLDNDPGDSVVISMFIRTRQSSGLLLILANTTSQYLRLWLVEGRVKVQVNNFETLVGRNTVNNGHFHLVAVKLEGTAATLFLSTQTQGSMAIRRVQAHPGDLVFVGGLPDSRASASFGGYFKGCVQDLRINSKHLQFYPVSTPVESYNLEKLVGVSEGCSSDNACAANPCLNGGECYSMWDDFICSCPPNTAGQRCEEVKWCDLSPCPVATICQPLSQGFECKYPFLKDFLLQHTQMFQPNKASSAIIVFCLHAIGLSNVTFRLDNSILWYHSNKKIKSNLSSVSLSFRTRQSEAVLLHAERDSVHITVSLLDSHLVVELLGGADNDSLKVTAESLAPLSDGEWHFVSISKEKQFPTSRWIMDVDGHKEYISVSKAAVGDLSFLRDGADIFLGGLSQESGLTFSGCLGPVEIGGLHLPFHQETELNLPRPQEEQFVRGNSNNSPQYGCWGATVCAPNPCQNGGMCEDLFDQHQCTCPSEWTGSLCQDQTDTCNSHPCVYGNCTNLSEGYKCECELGFTGEQCEVEMDMCENSSCNYGATCLKGFQSYTCLCPRNMTGHFCDVKIPETPWYIETDPYLPLSARVQDGTTAALMEGTALKLRIPATACLDSPVNGRTRKIMCEKDIDECASDPCMNGGFCLNYVNSFECVCDMNYSGVYCQMDVSDFYMYVFLGLWQNLFQLVSYLVIRLDDEPEIEWGFHVND</sequence>
<dbReference type="InterPro" id="IPR013032">
    <property type="entry name" value="EGF-like_CS"/>
</dbReference>
<feature type="disulfide bond" evidence="11">
    <location>
        <begin position="832"/>
        <end position="842"/>
    </location>
</feature>
<dbReference type="STRING" id="33528.ENSGAFP00000012495"/>
<evidence type="ECO:0000313" key="15">
    <source>
        <dbReference type="Proteomes" id="UP000250572"/>
    </source>
</evidence>
<feature type="domain" description="EGF-like" evidence="13">
    <location>
        <begin position="790"/>
        <end position="826"/>
    </location>
</feature>
<dbReference type="InterPro" id="IPR018097">
    <property type="entry name" value="EGF_Ca-bd_CS"/>
</dbReference>
<feature type="domain" description="EGF-like" evidence="13">
    <location>
        <begin position="284"/>
        <end position="321"/>
    </location>
</feature>
<evidence type="ECO:0000256" key="5">
    <source>
        <dbReference type="ARBA" id="ARBA00022536"/>
    </source>
</evidence>
<feature type="non-terminal residue" evidence="14">
    <location>
        <position position="1042"/>
    </location>
</feature>
<dbReference type="Gene3D" id="2.60.120.200">
    <property type="match status" value="3"/>
</dbReference>
<evidence type="ECO:0000256" key="9">
    <source>
        <dbReference type="ARBA" id="ARBA00023157"/>
    </source>
</evidence>
<keyword evidence="10" id="KW-0325">Glycoprotein</keyword>
<evidence type="ECO:0000313" key="14">
    <source>
        <dbReference type="EMBL" id="PWA17446.1"/>
    </source>
</evidence>
<evidence type="ECO:0000256" key="10">
    <source>
        <dbReference type="ARBA" id="ARBA00023180"/>
    </source>
</evidence>
<dbReference type="Proteomes" id="UP000250572">
    <property type="component" value="Unassembled WGS sequence"/>
</dbReference>
<gene>
    <name evidence="14" type="ORF">CCH79_00011262</name>
</gene>
<dbReference type="Pfam" id="PF02210">
    <property type="entry name" value="Laminin_G_2"/>
    <property type="match status" value="3"/>
</dbReference>
<evidence type="ECO:0000256" key="1">
    <source>
        <dbReference type="ARBA" id="ARBA00004496"/>
    </source>
</evidence>
<dbReference type="FunFam" id="2.10.25.10:FF:000279">
    <property type="entry name" value="Neurogenic locus notch 1"/>
    <property type="match status" value="1"/>
</dbReference>
<dbReference type="PROSITE" id="PS50026">
    <property type="entry name" value="EGF_3"/>
    <property type="match status" value="8"/>
</dbReference>
<evidence type="ECO:0000256" key="6">
    <source>
        <dbReference type="ARBA" id="ARBA00022729"/>
    </source>
</evidence>